<keyword evidence="8 11" id="KW-0067">ATP-binding</keyword>
<dbReference type="Gene3D" id="3.40.50.12550">
    <property type="entry name" value="Ubiquitin-activating enzyme E1, inactive adenylation domain, subdomain 2"/>
    <property type="match status" value="1"/>
</dbReference>
<dbReference type="CDD" id="cd01491">
    <property type="entry name" value="Ube1_repeat1"/>
    <property type="match status" value="1"/>
</dbReference>
<comment type="similarity">
    <text evidence="3 11">Belongs to the ubiquitin-activating E1 family.</text>
</comment>
<dbReference type="InterPro" id="IPR018075">
    <property type="entry name" value="UBQ-activ_enz_E1"/>
</dbReference>
<reference evidence="13" key="1">
    <citation type="submission" date="2022-07" db="EMBL/GenBank/DDBJ databases">
        <title>Phylogenomic reconstructions and comparative analyses of Kickxellomycotina fungi.</title>
        <authorList>
            <person name="Reynolds N.K."/>
            <person name="Stajich J.E."/>
            <person name="Barry K."/>
            <person name="Grigoriev I.V."/>
            <person name="Crous P."/>
            <person name="Smith M.E."/>
        </authorList>
    </citation>
    <scope>NUCLEOTIDE SEQUENCE</scope>
    <source>
        <strain evidence="13">RSA 1196</strain>
    </source>
</reference>
<dbReference type="GO" id="GO:0004839">
    <property type="term" value="F:ubiquitin activating enzyme activity"/>
    <property type="evidence" value="ECO:0007669"/>
    <property type="project" value="UniProtKB-EC"/>
</dbReference>
<dbReference type="AlphaFoldDB" id="A0A9W8E807"/>
<dbReference type="InterPro" id="IPR019572">
    <property type="entry name" value="UBA_E1_SCCH"/>
</dbReference>
<dbReference type="FunFam" id="3.50.50.80:FF:000001">
    <property type="entry name" value="ubiquitin-like modifier-activating enzyme 1"/>
    <property type="match status" value="1"/>
</dbReference>
<dbReference type="SMART" id="SM00985">
    <property type="entry name" value="UBA_e1_C"/>
    <property type="match status" value="1"/>
</dbReference>
<dbReference type="GO" id="GO:0005524">
    <property type="term" value="F:ATP binding"/>
    <property type="evidence" value="ECO:0007669"/>
    <property type="project" value="UniProtKB-KW"/>
</dbReference>
<evidence type="ECO:0000313" key="14">
    <source>
        <dbReference type="Proteomes" id="UP001150925"/>
    </source>
</evidence>
<proteinExistence type="inferred from homology"/>
<evidence type="ECO:0000256" key="1">
    <source>
        <dbReference type="ARBA" id="ARBA00000488"/>
    </source>
</evidence>
<evidence type="ECO:0000256" key="7">
    <source>
        <dbReference type="ARBA" id="ARBA00022786"/>
    </source>
</evidence>
<sequence length="1014" mass="114020">MASSIAEQQIDEGLYSRQLYVLGREAMQKMSASNVLIVGLQGLGVEIAKNVVLAGVKSVTLYDPEPATIADLSSQFFLTEADIGQPRATVTAPRLAELNQYVPVHVLGESPTPDVLERFSVVVLTGATLEQQLEINRFTHSNKRAFIAADTYGLFGHVFCDFGPAFAVTDTNGEEPIEGMIAAISKDKEGLVTSLDETRHGLEDGDYVTFNEIQGMTELNQCEPRPVKVTGPYTFTIGDTSNFSDYIRGGNFQQVKQPKLFQFKPLEESLREPEFLISDFAKFDRPSQLHLAFQALSLFRQAHEGALPRPHHEGDTQEFIELVKELNDNTKGEPVELSDDLLRKFAYGARGQLSPMTALFGGIVGQEVLKACSGKFSPIFQHLYFDSLESLPVDMPTAEEEYQPSNSRYDGQVAVFGKTFQEKLANQRQFLVGAGAIGCEMLKNWAMMGLGTGPQGRIDVTDMDTIEKSNLNRQFLFRPKDVGQLKSETAIRAVSVMNPATTGKIIGHQDRVGPETENVYNDNFFEALDGVTNALDNVEARKYMDRRCVYYRKPLLESGTLGTKGNIQVVLPFLTESYSSSQDPPEKTIPVCTLHNFPNQIAHTIQWARDRFEGLFRQPAESANLYLTQPDFLESLSKQGVNRLETAQNLYEFLVEQKPRYFEECVQWARLKFEKYFNNDIQQLLFNFPLDAVTSSGQPFWSGPKRPPTPITFDPQNQLHMDFVMAAANLYAEIYGLNAVRDREAIRQLAVNCQVPSFTPRRGVKIQVQENENQQDNSAGVGDDHQVEDLIAKLPAPSTMPGYRLHPIDFEKDDDTNFHMDFITAASNLRASNYSITHADHLKTKFIAGKIIPAIATTTALVTGLVCLELLKIVGGHKKIEDYKNGFINLALPFFGFSEPIQMPVMKYHDVEFSLWDRFDVKGDLTLKEFMDYFQDKHELEITMLSCGVSMIYSFFMPKKKLEERMPMKMSKLIELVSKKPIPPHVKAVVVEMCVNDREGEDVEVPYVRLVLRD</sequence>
<dbReference type="EC" id="6.2.1.45" evidence="4"/>
<comment type="caution">
    <text evidence="13">The sequence shown here is derived from an EMBL/GenBank/DDBJ whole genome shotgun (WGS) entry which is preliminary data.</text>
</comment>
<evidence type="ECO:0000259" key="12">
    <source>
        <dbReference type="SMART" id="SM00985"/>
    </source>
</evidence>
<dbReference type="Gene3D" id="1.10.10.2660">
    <property type="entry name" value="Ubiquitin-activating enzyme E1, SCCH domain"/>
    <property type="match status" value="1"/>
</dbReference>
<dbReference type="Gene3D" id="3.50.50.80">
    <property type="entry name" value="Ubiquitin-activating enzyme E1, inactive adenylation domain, subdomain 1"/>
    <property type="match status" value="1"/>
</dbReference>
<evidence type="ECO:0000256" key="6">
    <source>
        <dbReference type="ARBA" id="ARBA00022741"/>
    </source>
</evidence>
<dbReference type="InterPro" id="IPR042063">
    <property type="entry name" value="Ubi_acti_E1_SCCH"/>
</dbReference>
<dbReference type="OrthoDB" id="10252231at2759"/>
<evidence type="ECO:0000256" key="4">
    <source>
        <dbReference type="ARBA" id="ARBA00012990"/>
    </source>
</evidence>
<dbReference type="Proteomes" id="UP001150925">
    <property type="component" value="Unassembled WGS sequence"/>
</dbReference>
<dbReference type="SUPFAM" id="SSF69572">
    <property type="entry name" value="Activating enzymes of the ubiquitin-like proteins"/>
    <property type="match status" value="2"/>
</dbReference>
<dbReference type="FunFam" id="3.10.290.60:FF:000002">
    <property type="entry name" value="Ubiquitin-like modifier-activating enzyme 1"/>
    <property type="match status" value="1"/>
</dbReference>
<dbReference type="PROSITE" id="PS00865">
    <property type="entry name" value="UBIQUITIN_ACTIVAT_2"/>
    <property type="match status" value="1"/>
</dbReference>
<dbReference type="InterPro" id="IPR035985">
    <property type="entry name" value="Ubiquitin-activating_enz"/>
</dbReference>
<accession>A0A9W8E807</accession>
<dbReference type="GO" id="GO:0005634">
    <property type="term" value="C:nucleus"/>
    <property type="evidence" value="ECO:0007669"/>
    <property type="project" value="TreeGrafter"/>
</dbReference>
<dbReference type="FunFam" id="3.40.50.12550:FF:000001">
    <property type="entry name" value="Ubiquitin-activating enzyme E1 1"/>
    <property type="match status" value="1"/>
</dbReference>
<dbReference type="GO" id="GO:0006511">
    <property type="term" value="P:ubiquitin-dependent protein catabolic process"/>
    <property type="evidence" value="ECO:0007669"/>
    <property type="project" value="TreeGrafter"/>
</dbReference>
<dbReference type="Pfam" id="PF16191">
    <property type="entry name" value="E1_4HB"/>
    <property type="match status" value="1"/>
</dbReference>
<dbReference type="Pfam" id="PF16190">
    <property type="entry name" value="E1_FCCH"/>
    <property type="match status" value="1"/>
</dbReference>
<dbReference type="Gene3D" id="3.10.290.60">
    <property type="entry name" value="Ubiquitin-activating enzyme E1, UFD domain"/>
    <property type="match status" value="1"/>
</dbReference>
<dbReference type="InterPro" id="IPR033127">
    <property type="entry name" value="UBQ-activ_enz_E1_Cys_AS"/>
</dbReference>
<evidence type="ECO:0000256" key="8">
    <source>
        <dbReference type="ARBA" id="ARBA00022840"/>
    </source>
</evidence>
<keyword evidence="7 11" id="KW-0833">Ubl conjugation pathway</keyword>
<dbReference type="InterPro" id="IPR000594">
    <property type="entry name" value="ThiF_NAD_FAD-bd"/>
</dbReference>
<dbReference type="InterPro" id="IPR042302">
    <property type="entry name" value="E1_FCCH_sf"/>
</dbReference>
<feature type="active site" description="Glycyl thioester intermediate" evidence="10">
    <location>
        <position position="592"/>
    </location>
</feature>
<evidence type="ECO:0000313" key="13">
    <source>
        <dbReference type="EMBL" id="KAJ1967860.1"/>
    </source>
</evidence>
<feature type="domain" description="Ubiquitin-activating enzyme E1 C-terminal" evidence="12">
    <location>
        <begin position="883"/>
        <end position="1008"/>
    </location>
</feature>
<keyword evidence="5 11" id="KW-0436">Ligase</keyword>
<dbReference type="InterPro" id="IPR038252">
    <property type="entry name" value="UBA_E1_C_sf"/>
</dbReference>
<evidence type="ECO:0000256" key="11">
    <source>
        <dbReference type="RuleBase" id="RU000519"/>
    </source>
</evidence>
<dbReference type="InterPro" id="IPR042449">
    <property type="entry name" value="Ub-E1_IAD_1"/>
</dbReference>
<dbReference type="InterPro" id="IPR032418">
    <property type="entry name" value="E1_FCCH"/>
</dbReference>
<dbReference type="CDD" id="cd01490">
    <property type="entry name" value="Ube1_repeat2"/>
    <property type="match status" value="1"/>
</dbReference>
<keyword evidence="14" id="KW-1185">Reference proteome</keyword>
<evidence type="ECO:0000256" key="9">
    <source>
        <dbReference type="ARBA" id="ARBA00073786"/>
    </source>
</evidence>
<protein>
    <recommendedName>
        <fullName evidence="9">Ubiquitin-activating enzyme E1 1</fullName>
        <ecNumber evidence="4">6.2.1.45</ecNumber>
    </recommendedName>
</protein>
<dbReference type="PANTHER" id="PTHR10953:SF4">
    <property type="entry name" value="UBIQUITIN-ACTIVATING ENZYME E1 C-TERMINAL DOMAIN-CONTAINING PROTEIN"/>
    <property type="match status" value="1"/>
</dbReference>
<dbReference type="Gene3D" id="2.40.30.180">
    <property type="entry name" value="Ubiquitin-activating enzyme E1, FCCH domain"/>
    <property type="match status" value="1"/>
</dbReference>
<evidence type="ECO:0000256" key="10">
    <source>
        <dbReference type="PROSITE-ProRule" id="PRU10132"/>
    </source>
</evidence>
<evidence type="ECO:0000256" key="2">
    <source>
        <dbReference type="ARBA" id="ARBA00004906"/>
    </source>
</evidence>
<dbReference type="FunFam" id="2.40.30.180:FF:000001">
    <property type="entry name" value="ubiquitin-like modifier-activating enzyme 1"/>
    <property type="match status" value="1"/>
</dbReference>
<dbReference type="EMBL" id="JANBPY010000271">
    <property type="protein sequence ID" value="KAJ1967860.1"/>
    <property type="molecule type" value="Genomic_DNA"/>
</dbReference>
<dbReference type="Pfam" id="PF00899">
    <property type="entry name" value="ThiF"/>
    <property type="match status" value="1"/>
</dbReference>
<keyword evidence="6 11" id="KW-0547">Nucleotide-binding</keyword>
<organism evidence="13 14">
    <name type="scientific">Dispira parvispora</name>
    <dbReference type="NCBI Taxonomy" id="1520584"/>
    <lineage>
        <taxon>Eukaryota</taxon>
        <taxon>Fungi</taxon>
        <taxon>Fungi incertae sedis</taxon>
        <taxon>Zoopagomycota</taxon>
        <taxon>Kickxellomycotina</taxon>
        <taxon>Dimargaritomycetes</taxon>
        <taxon>Dimargaritales</taxon>
        <taxon>Dimargaritaceae</taxon>
        <taxon>Dispira</taxon>
    </lineage>
</organism>
<comment type="catalytic activity">
    <reaction evidence="1">
        <text>ATP + ubiquitin + [E1 ubiquitin-activating enzyme]-L-cysteine = AMP + diphosphate + S-ubiquitinyl-[E1 ubiquitin-activating enzyme]-L-cysteine.</text>
        <dbReference type="EC" id="6.2.1.45"/>
    </reaction>
</comment>
<dbReference type="InterPro" id="IPR000011">
    <property type="entry name" value="UBQ/SUMO-activ_enz_E1-like"/>
</dbReference>
<dbReference type="FunFam" id="1.10.10.2660:FF:000001">
    <property type="entry name" value="Ubiquitin-activating enzyme E1 1"/>
    <property type="match status" value="1"/>
</dbReference>
<dbReference type="Pfam" id="PF09358">
    <property type="entry name" value="E1_UFD"/>
    <property type="match status" value="1"/>
</dbReference>
<name>A0A9W8E807_9FUNG</name>
<dbReference type="Gene3D" id="3.40.50.720">
    <property type="entry name" value="NAD(P)-binding Rossmann-like Domain"/>
    <property type="match status" value="1"/>
</dbReference>
<evidence type="ECO:0000256" key="3">
    <source>
        <dbReference type="ARBA" id="ARBA00005673"/>
    </source>
</evidence>
<dbReference type="PRINTS" id="PR01849">
    <property type="entry name" value="UBIQUITINACT"/>
</dbReference>
<dbReference type="InterPro" id="IPR045886">
    <property type="entry name" value="ThiF/MoeB/HesA"/>
</dbReference>
<gene>
    <name evidence="13" type="primary">UBA1</name>
    <name evidence="13" type="ORF">IWQ62_001590</name>
</gene>
<dbReference type="InterPro" id="IPR032420">
    <property type="entry name" value="E1_4HB"/>
</dbReference>
<dbReference type="NCBIfam" id="TIGR01408">
    <property type="entry name" value="Ube1"/>
    <property type="match status" value="1"/>
</dbReference>
<dbReference type="InterPro" id="IPR018074">
    <property type="entry name" value="UBQ-activ_enz_E1_CS"/>
</dbReference>
<dbReference type="GO" id="GO:0006974">
    <property type="term" value="P:DNA damage response"/>
    <property type="evidence" value="ECO:0007669"/>
    <property type="project" value="TreeGrafter"/>
</dbReference>
<dbReference type="PANTHER" id="PTHR10953">
    <property type="entry name" value="UBIQUITIN-ACTIVATING ENZYME E1"/>
    <property type="match status" value="1"/>
</dbReference>
<dbReference type="InterPro" id="IPR018965">
    <property type="entry name" value="Ub-activating_enz_E1_C"/>
</dbReference>
<evidence type="ECO:0000256" key="5">
    <source>
        <dbReference type="ARBA" id="ARBA00022598"/>
    </source>
</evidence>
<comment type="pathway">
    <text evidence="2">Protein modification; protein ubiquitination.</text>
</comment>
<dbReference type="PROSITE" id="PS00536">
    <property type="entry name" value="UBIQUITIN_ACTIVAT_1"/>
    <property type="match status" value="1"/>
</dbReference>
<dbReference type="Pfam" id="PF10585">
    <property type="entry name" value="UBA_E1_SCCH"/>
    <property type="match status" value="1"/>
</dbReference>
<dbReference type="FunFam" id="3.40.50.720:FF:000015">
    <property type="entry name" value="Ubiquitin-activating enzyme E1 1"/>
    <property type="match status" value="1"/>
</dbReference>
<dbReference type="GO" id="GO:0005737">
    <property type="term" value="C:cytoplasm"/>
    <property type="evidence" value="ECO:0007669"/>
    <property type="project" value="TreeGrafter"/>
</dbReference>